<dbReference type="EMBL" id="MZ681517">
    <property type="protein sequence ID" value="UAJ16462.1"/>
    <property type="molecule type" value="Genomic_DNA"/>
</dbReference>
<dbReference type="Proteomes" id="UP000828687">
    <property type="component" value="Segment"/>
</dbReference>
<evidence type="ECO:0000313" key="2">
    <source>
        <dbReference type="EMBL" id="UAJ16462.1"/>
    </source>
</evidence>
<sequence length="154" mass="16593">MNRPHRQAKPVASGDDYAVLVQIPAVCQRCSRPFPSGVVAGNVERLTLVGNRTGPCPWCGAPWGEVPDGVYDVIDGTIELVERTDTTRDDLLRAASILRTTIETGSSDVDEVEARLREEAPTALWIVRLLRDPATGSVLSAASIILSVVLFLLA</sequence>
<evidence type="ECO:0000256" key="1">
    <source>
        <dbReference type="SAM" id="Phobius"/>
    </source>
</evidence>
<accession>A0AAE8XAD3</accession>
<dbReference type="GeneID" id="77930043"/>
<dbReference type="RefSeq" id="YP_010654198.1">
    <property type="nucleotide sequence ID" value="NC_070808.1"/>
</dbReference>
<feature type="transmembrane region" description="Helical" evidence="1">
    <location>
        <begin position="134"/>
        <end position="153"/>
    </location>
</feature>
<evidence type="ECO:0000313" key="3">
    <source>
        <dbReference type="Proteomes" id="UP000828687"/>
    </source>
</evidence>
<reference evidence="2 3" key="1">
    <citation type="submission" date="2021-07" db="EMBL/GenBank/DDBJ databases">
        <authorList>
            <person name="Camby A.M."/>
            <person name="Castiglione G.M."/>
            <person name="Guevara A.C."/>
            <person name="Gutsch C.M."/>
            <person name="Miller G.D."/>
            <person name="Parkhurst D.S."/>
            <person name="Selman M."/>
            <person name="Shakir M.S."/>
            <person name="Smith B.K."/>
            <person name="Leanard J.E."/>
            <person name="Collins D.P."/>
            <person name="Warner M.H."/>
            <person name="Garlena R.A."/>
            <person name="Russell D.A."/>
            <person name="Pope W.H."/>
            <person name="Jacobs-Sera D."/>
            <person name="Hatfull G.F."/>
        </authorList>
    </citation>
    <scope>NUCLEOTIDE SEQUENCE [LARGE SCALE GENOMIC DNA]</scope>
</reference>
<keyword evidence="1" id="KW-1133">Transmembrane helix</keyword>
<proteinExistence type="predicted"/>
<keyword evidence="3" id="KW-1185">Reference proteome</keyword>
<keyword evidence="1" id="KW-0812">Transmembrane</keyword>
<name>A0AAE8XAD3_9CAUD</name>
<dbReference type="KEGG" id="vg:77930043"/>
<gene>
    <name evidence="2" type="primary">31</name>
    <name evidence="2" type="ORF">SEA_DOLORES_31</name>
</gene>
<keyword evidence="1" id="KW-0472">Membrane</keyword>
<protein>
    <submittedName>
        <fullName evidence="2">Uncharacterized protein</fullName>
    </submittedName>
</protein>
<organism evidence="2 3">
    <name type="scientific">Gordonia phage Dolores</name>
    <dbReference type="NCBI Taxonomy" id="2873534"/>
    <lineage>
        <taxon>Viruses</taxon>
        <taxon>Duplodnaviria</taxon>
        <taxon>Heunggongvirae</taxon>
        <taxon>Uroviricota</taxon>
        <taxon>Caudoviricetes</taxon>
        <taxon>Beenievirus</taxon>
        <taxon>Beenievirus dolores</taxon>
    </lineage>
</organism>